<organism evidence="1">
    <name type="scientific">marine sediment metagenome</name>
    <dbReference type="NCBI Taxonomy" id="412755"/>
    <lineage>
        <taxon>unclassified sequences</taxon>
        <taxon>metagenomes</taxon>
        <taxon>ecological metagenomes</taxon>
    </lineage>
</organism>
<proteinExistence type="predicted"/>
<dbReference type="EMBL" id="BARS01019890">
    <property type="protein sequence ID" value="GAF95885.1"/>
    <property type="molecule type" value="Genomic_DNA"/>
</dbReference>
<dbReference type="Pfam" id="PF13366">
    <property type="entry name" value="PDDEXK_3"/>
    <property type="match status" value="1"/>
</dbReference>
<sequence length="151" mass="16308">LYSTGVRAIIVVSGQSLIRAIRPPASPCPSASAEASRCRAGSHGGRGGGRGFGFLESVYQNAFVIELTKADLKVEQEKSVQVSYDGQVIGDFTADVVVEEKVILELKSVKQLHPAHEAQLINYLKATGFEVGLLINFGEKVEIKRKVLDHT</sequence>
<feature type="non-terminal residue" evidence="1">
    <location>
        <position position="1"/>
    </location>
</feature>
<accession>X0V5G4</accession>
<reference evidence="1" key="1">
    <citation type="journal article" date="2014" name="Front. Microbiol.">
        <title>High frequency of phylogenetically diverse reductive dehalogenase-homologous genes in deep subseafloor sedimentary metagenomes.</title>
        <authorList>
            <person name="Kawai M."/>
            <person name="Futagami T."/>
            <person name="Toyoda A."/>
            <person name="Takaki Y."/>
            <person name="Nishi S."/>
            <person name="Hori S."/>
            <person name="Arai W."/>
            <person name="Tsubouchi T."/>
            <person name="Morono Y."/>
            <person name="Uchiyama I."/>
            <person name="Ito T."/>
            <person name="Fujiyama A."/>
            <person name="Inagaki F."/>
            <person name="Takami H."/>
        </authorList>
    </citation>
    <scope>NUCLEOTIDE SEQUENCE</scope>
    <source>
        <strain evidence="1">Expedition CK06-06</strain>
    </source>
</reference>
<name>X0V5G4_9ZZZZ</name>
<comment type="caution">
    <text evidence="1">The sequence shown here is derived from an EMBL/GenBank/DDBJ whole genome shotgun (WGS) entry which is preliminary data.</text>
</comment>
<evidence type="ECO:0000313" key="1">
    <source>
        <dbReference type="EMBL" id="GAF95885.1"/>
    </source>
</evidence>
<dbReference type="NCBIfam" id="TIGR04256">
    <property type="entry name" value="GxxExxY"/>
    <property type="match status" value="1"/>
</dbReference>
<dbReference type="InterPro" id="IPR026350">
    <property type="entry name" value="GxxExxY"/>
</dbReference>
<evidence type="ECO:0008006" key="2">
    <source>
        <dbReference type="Google" id="ProtNLM"/>
    </source>
</evidence>
<protein>
    <recommendedName>
        <fullName evidence="2">GxxExxY protein</fullName>
    </recommendedName>
</protein>
<dbReference type="AlphaFoldDB" id="X0V5G4"/>
<gene>
    <name evidence="1" type="ORF">S01H1_32156</name>
</gene>